<dbReference type="EMBL" id="JAGGMQ010000001">
    <property type="protein sequence ID" value="MBP2171473.1"/>
    <property type="molecule type" value="Genomic_DNA"/>
</dbReference>
<dbReference type="Proteomes" id="UP001195624">
    <property type="component" value="Unassembled WGS sequence"/>
</dbReference>
<reference evidence="2" key="1">
    <citation type="submission" date="2023-07" db="EMBL/GenBank/DDBJ databases">
        <title>Genome mining of underrepresented organisms for secondary metabolites.</title>
        <authorList>
            <person name="D'Agostino P.M."/>
        </authorList>
    </citation>
    <scope>NUCLEOTIDE SEQUENCE [LARGE SCALE GENOMIC DNA]</scope>
    <source>
        <strain evidence="2">WS4403</strain>
    </source>
</reference>
<name>A0ABS4PFQ1_9GAMM</name>
<dbReference type="InterPro" id="IPR047774">
    <property type="entry name" value="SrfA-like"/>
</dbReference>
<protein>
    <recommendedName>
        <fullName evidence="3">SrfA</fullName>
    </recommendedName>
</protein>
<dbReference type="RefSeq" id="WP_017798901.1">
    <property type="nucleotide sequence ID" value="NZ_JAGGMQ010000001.1"/>
</dbReference>
<keyword evidence="2" id="KW-1185">Reference proteome</keyword>
<dbReference type="NCBIfam" id="NF040486">
    <property type="entry name" value="SrfA_fam"/>
    <property type="match status" value="1"/>
</dbReference>
<evidence type="ECO:0008006" key="3">
    <source>
        <dbReference type="Google" id="ProtNLM"/>
    </source>
</evidence>
<proteinExistence type="predicted"/>
<accession>A0ABS4PFQ1</accession>
<evidence type="ECO:0000313" key="2">
    <source>
        <dbReference type="Proteomes" id="UP001195624"/>
    </source>
</evidence>
<organism evidence="1 2">
    <name type="scientific">Winslowiella toletana</name>
    <dbReference type="NCBI Taxonomy" id="92490"/>
    <lineage>
        <taxon>Bacteria</taxon>
        <taxon>Pseudomonadati</taxon>
        <taxon>Pseudomonadota</taxon>
        <taxon>Gammaproteobacteria</taxon>
        <taxon>Enterobacterales</taxon>
        <taxon>Erwiniaceae</taxon>
        <taxon>Winslowiella</taxon>
    </lineage>
</organism>
<gene>
    <name evidence="1" type="ORF">J2125_004665</name>
</gene>
<comment type="caution">
    <text evidence="1">The sequence shown here is derived from an EMBL/GenBank/DDBJ whole genome shotgun (WGS) entry which is preliminary data.</text>
</comment>
<sequence length="441" mass="47237">MAKSFLRSGNLDAVLALGENGQPVYASALQLRETLRLRKQQKIADCLAIPQANENGDRIDWYAPFSGRVKSWIAASDSERASAINLLENCQDSVNEISQRAQSAEKPAMQLFGVLLSKAFQFPDQNYIYLVDGKPVITFWGFVDLDKKSRVDALDCLRATLQVNLPPIVPVFVEPPPVVTPVAVPQPEPEPPVAEIAPPAPEPVTVTPVKKAPASWRRFAWLLPPLAIAGAFAMYQQQRPEPVEQPAAETAAKPAPVIEVKPAPVETVAAAPQPEAKTTLPLAPATHDESLAVATPAIEPPVAAAPAEPAAPVSKDALVMPADAVKIGSTKFLNGNWRVTLDVKNLPTGKPPSLKYQLKNGKGTARIVQGDGISCKADITAGLMSSGNLVINSRYTARCSDNSRYKMPEITCKQGATGAAVCEASYGSDTVFPMTIKRENK</sequence>
<evidence type="ECO:0000313" key="1">
    <source>
        <dbReference type="EMBL" id="MBP2171473.1"/>
    </source>
</evidence>